<dbReference type="EMBL" id="JAMLJN010000004">
    <property type="protein sequence ID" value="MCL9770141.1"/>
    <property type="molecule type" value="Genomic_DNA"/>
</dbReference>
<protein>
    <submittedName>
        <fullName evidence="1">Uncharacterized protein</fullName>
    </submittedName>
</protein>
<evidence type="ECO:0000313" key="1">
    <source>
        <dbReference type="EMBL" id="MCL9770141.1"/>
    </source>
</evidence>
<organism evidence="1 2">
    <name type="scientific">Flavobacterium fragile</name>
    <dbReference type="NCBI Taxonomy" id="2949085"/>
    <lineage>
        <taxon>Bacteria</taxon>
        <taxon>Pseudomonadati</taxon>
        <taxon>Bacteroidota</taxon>
        <taxon>Flavobacteriia</taxon>
        <taxon>Flavobacteriales</taxon>
        <taxon>Flavobacteriaceae</taxon>
        <taxon>Flavobacterium</taxon>
    </lineage>
</organism>
<reference evidence="1 2" key="1">
    <citation type="submission" date="2022-05" db="EMBL/GenBank/DDBJ databases">
        <title>Flavobacterium sp., isolated from activated sludge.</title>
        <authorList>
            <person name="Ran Q."/>
        </authorList>
    </citation>
    <scope>NUCLEOTIDE SEQUENCE [LARGE SCALE GENOMIC DNA]</scope>
    <source>
        <strain evidence="1 2">HXWNR69</strain>
    </source>
</reference>
<sequence>MKFTKTLEGVNLPVKEVLVDSMGYVRNNQNKDIIKINLDSLKQSIQAFLLDDSIKEYKVNTYKKRNIFIDINPGETLNVSISKVSDLANERNTEFKTYYQYNKSFPYEEDDSLVYDFEKYFNNPESKKLIDLLHQL</sequence>
<gene>
    <name evidence="1" type="ORF">NAT47_06910</name>
</gene>
<evidence type="ECO:0000313" key="2">
    <source>
        <dbReference type="Proteomes" id="UP001203342"/>
    </source>
</evidence>
<name>A0ABT0TGP2_9FLAO</name>
<dbReference type="RefSeq" id="WP_250581629.1">
    <property type="nucleotide sequence ID" value="NZ_JAMLJN010000004.1"/>
</dbReference>
<dbReference type="Proteomes" id="UP001203342">
    <property type="component" value="Unassembled WGS sequence"/>
</dbReference>
<accession>A0ABT0TGP2</accession>
<keyword evidence="2" id="KW-1185">Reference proteome</keyword>
<comment type="caution">
    <text evidence="1">The sequence shown here is derived from an EMBL/GenBank/DDBJ whole genome shotgun (WGS) entry which is preliminary data.</text>
</comment>
<proteinExistence type="predicted"/>